<dbReference type="InterPro" id="IPR050108">
    <property type="entry name" value="CDK"/>
</dbReference>
<dbReference type="GO" id="GO:0008353">
    <property type="term" value="F:RNA polymerase II CTD heptapeptide repeat kinase activity"/>
    <property type="evidence" value="ECO:0007669"/>
    <property type="project" value="TreeGrafter"/>
</dbReference>
<evidence type="ECO:0000313" key="10">
    <source>
        <dbReference type="EMBL" id="KAK2976314.1"/>
    </source>
</evidence>
<dbReference type="FunFam" id="3.30.200.20:FF:000021">
    <property type="entry name" value="probable serine/threonine-protein kinase At1g54610"/>
    <property type="match status" value="1"/>
</dbReference>
<dbReference type="InterPro" id="IPR000719">
    <property type="entry name" value="Prot_kinase_dom"/>
</dbReference>
<name>A0AA88R1Q5_9ASTE</name>
<dbReference type="GO" id="GO:0000307">
    <property type="term" value="C:cyclin-dependent protein kinase holoenzyme complex"/>
    <property type="evidence" value="ECO:0007669"/>
    <property type="project" value="TreeGrafter"/>
</dbReference>
<evidence type="ECO:0000256" key="2">
    <source>
        <dbReference type="ARBA" id="ARBA00022527"/>
    </source>
</evidence>
<dbReference type="Gene3D" id="3.30.200.20">
    <property type="entry name" value="Phosphorylase Kinase, domain 1"/>
    <property type="match status" value="1"/>
</dbReference>
<keyword evidence="11" id="KW-1185">Reference proteome</keyword>
<dbReference type="GO" id="GO:0032968">
    <property type="term" value="P:positive regulation of transcription elongation by RNA polymerase II"/>
    <property type="evidence" value="ECO:0007669"/>
    <property type="project" value="TreeGrafter"/>
</dbReference>
<feature type="domain" description="Protein kinase" evidence="9">
    <location>
        <begin position="127"/>
        <end position="412"/>
    </location>
</feature>
<gene>
    <name evidence="10" type="ORF">RJ640_029218</name>
</gene>
<feature type="region of interest" description="Disordered" evidence="8">
    <location>
        <begin position="651"/>
        <end position="682"/>
    </location>
</feature>
<sequence length="833" mass="93297">MGCICAKPSSIEDSRDSPSEVQSNKPPPPRVNSSRRLESFRVKNRTDSGEVRVGYVDKKSYSSRRVRDDHVEKKKEVPEVFVDNYPGMGSVPNALEAEQVAAGWPAWLAAAASEAIKGWVPRRADTFEKLDKIGQGTYSSVYKARDLINKKVVALKRVRFDNKDIESVKFMAREILILRRLDHPNIIKLEGLVTSRGSCSLYLVFEYMEHDLTGLASLPGVKFTEPQVKCYMQQLLSGLEYCHRHNVLHRDIKGSNLLIDNHGILKIADFGLATFFDHNQSVPLTTRVVTLWYRPPELLLGAIHYGVAVDLWSAGCILGELYAGKPIMPGRTEVEQLHKIFKLCGSPSEDYWRKLKLPKSTVFKPAQPYKRRLEETFKDLPPAAVRLMETLLAVDPAYRGTAAFALKSQLSMASKGCEIKDHKRRRENGLGREDKNDLFFTTLPHACDPSSLPKYPPSKEIDAKLRDEEARRQGAVGVGGQKVNGEMTGPKEPRAVPAPDANAELVTSMQRRQGHSNPKSQSELFNPHRQEAASGFLIDPPRPTKAIKEVDKDFQEHPSNRVSHSGPLVQGVGWTKAAKKYDDMSVAKKYDDMSVVSSRADLSTHSGLVASRTLMSEEYRDKLVPSYPEATNRVGRIGEPSDELMHMRKQEQKHHTQSITGSFQTGNGRASTREPVQHGHGFKGNKINFSGPLLAPSNNVDQFIKDHDRHVQEAGRRARIERARVNRIQDLGTHVTANSIYASSRRASIDAQIDWLIARKEQPFCVLMLVVSSNCCFAICLNSKTLLSRQFSSEAISVGEMRSLLILLFSPEWGRRKQKNGEKGNSGHRGHDM</sequence>
<reference evidence="10" key="1">
    <citation type="submission" date="2022-12" db="EMBL/GenBank/DDBJ databases">
        <title>Draft genome assemblies for two species of Escallonia (Escalloniales).</title>
        <authorList>
            <person name="Chanderbali A."/>
            <person name="Dervinis C."/>
            <person name="Anghel I."/>
            <person name="Soltis D."/>
            <person name="Soltis P."/>
            <person name="Zapata F."/>
        </authorList>
    </citation>
    <scope>NUCLEOTIDE SEQUENCE</scope>
    <source>
        <strain evidence="10">UCBG92.1500</strain>
        <tissue evidence="10">Leaf</tissue>
    </source>
</reference>
<dbReference type="GO" id="GO:0005634">
    <property type="term" value="C:nucleus"/>
    <property type="evidence" value="ECO:0007669"/>
    <property type="project" value="TreeGrafter"/>
</dbReference>
<accession>A0AA88R1Q5</accession>
<keyword evidence="4 7" id="KW-0547">Nucleotide-binding</keyword>
<proteinExistence type="inferred from homology"/>
<keyword evidence="6 7" id="KW-0067">ATP-binding</keyword>
<dbReference type="PROSITE" id="PS00108">
    <property type="entry name" value="PROTEIN_KINASE_ST"/>
    <property type="match status" value="1"/>
</dbReference>
<evidence type="ECO:0000256" key="1">
    <source>
        <dbReference type="ARBA" id="ARBA00006485"/>
    </source>
</evidence>
<dbReference type="InterPro" id="IPR017441">
    <property type="entry name" value="Protein_kinase_ATP_BS"/>
</dbReference>
<evidence type="ECO:0000256" key="4">
    <source>
        <dbReference type="ARBA" id="ARBA00022741"/>
    </source>
</evidence>
<dbReference type="Pfam" id="PF00069">
    <property type="entry name" value="Pkinase"/>
    <property type="match status" value="1"/>
</dbReference>
<evidence type="ECO:0000259" key="9">
    <source>
        <dbReference type="PROSITE" id="PS50011"/>
    </source>
</evidence>
<protein>
    <recommendedName>
        <fullName evidence="9">Protein kinase domain-containing protein</fullName>
    </recommendedName>
</protein>
<evidence type="ECO:0000256" key="3">
    <source>
        <dbReference type="ARBA" id="ARBA00022679"/>
    </source>
</evidence>
<dbReference type="SUPFAM" id="SSF56112">
    <property type="entry name" value="Protein kinase-like (PK-like)"/>
    <property type="match status" value="1"/>
</dbReference>
<evidence type="ECO:0000256" key="5">
    <source>
        <dbReference type="ARBA" id="ARBA00022777"/>
    </source>
</evidence>
<dbReference type="GO" id="GO:0005524">
    <property type="term" value="F:ATP binding"/>
    <property type="evidence" value="ECO:0007669"/>
    <property type="project" value="UniProtKB-UniRule"/>
</dbReference>
<evidence type="ECO:0000313" key="11">
    <source>
        <dbReference type="Proteomes" id="UP001187471"/>
    </source>
</evidence>
<dbReference type="Proteomes" id="UP001187471">
    <property type="component" value="Unassembled WGS sequence"/>
</dbReference>
<keyword evidence="2" id="KW-0723">Serine/threonine-protein kinase</keyword>
<keyword evidence="3" id="KW-0808">Transferase</keyword>
<dbReference type="PROSITE" id="PS00107">
    <property type="entry name" value="PROTEIN_KINASE_ATP"/>
    <property type="match status" value="1"/>
</dbReference>
<dbReference type="InterPro" id="IPR011009">
    <property type="entry name" value="Kinase-like_dom_sf"/>
</dbReference>
<dbReference type="EMBL" id="JAVXUO010002088">
    <property type="protein sequence ID" value="KAK2976314.1"/>
    <property type="molecule type" value="Genomic_DNA"/>
</dbReference>
<dbReference type="CDD" id="cd07840">
    <property type="entry name" value="STKc_CDK9_like"/>
    <property type="match status" value="1"/>
</dbReference>
<dbReference type="PANTHER" id="PTHR24056">
    <property type="entry name" value="CELL DIVISION PROTEIN KINASE"/>
    <property type="match status" value="1"/>
</dbReference>
<dbReference type="PROSITE" id="PS50011">
    <property type="entry name" value="PROTEIN_KINASE_DOM"/>
    <property type="match status" value="1"/>
</dbReference>
<feature type="region of interest" description="Disordered" evidence="8">
    <location>
        <begin position="479"/>
        <end position="498"/>
    </location>
</feature>
<comment type="similarity">
    <text evidence="1">Belongs to the protein kinase superfamily. CMGC Ser/Thr protein kinase family. CDC2/CDKX subfamily.</text>
</comment>
<dbReference type="Gene3D" id="1.10.510.10">
    <property type="entry name" value="Transferase(Phosphotransferase) domain 1"/>
    <property type="match status" value="1"/>
</dbReference>
<dbReference type="FunFam" id="1.10.510.10:FF:000043">
    <property type="entry name" value="probable serine/threonine-protein kinase At1g54610"/>
    <property type="match status" value="1"/>
</dbReference>
<dbReference type="InterPro" id="IPR008271">
    <property type="entry name" value="Ser/Thr_kinase_AS"/>
</dbReference>
<evidence type="ECO:0000256" key="6">
    <source>
        <dbReference type="ARBA" id="ARBA00022840"/>
    </source>
</evidence>
<evidence type="ECO:0000256" key="7">
    <source>
        <dbReference type="PROSITE-ProRule" id="PRU10141"/>
    </source>
</evidence>
<feature type="region of interest" description="Disordered" evidence="8">
    <location>
        <begin position="1"/>
        <end position="45"/>
    </location>
</feature>
<dbReference type="AlphaFoldDB" id="A0AA88R1Q5"/>
<evidence type="ECO:0000256" key="8">
    <source>
        <dbReference type="SAM" id="MobiDB-lite"/>
    </source>
</evidence>
<organism evidence="10 11">
    <name type="scientific">Escallonia rubra</name>
    <dbReference type="NCBI Taxonomy" id="112253"/>
    <lineage>
        <taxon>Eukaryota</taxon>
        <taxon>Viridiplantae</taxon>
        <taxon>Streptophyta</taxon>
        <taxon>Embryophyta</taxon>
        <taxon>Tracheophyta</taxon>
        <taxon>Spermatophyta</taxon>
        <taxon>Magnoliopsida</taxon>
        <taxon>eudicotyledons</taxon>
        <taxon>Gunneridae</taxon>
        <taxon>Pentapetalae</taxon>
        <taxon>asterids</taxon>
        <taxon>campanulids</taxon>
        <taxon>Escalloniales</taxon>
        <taxon>Escalloniaceae</taxon>
        <taxon>Escallonia</taxon>
    </lineage>
</organism>
<feature type="binding site" evidence="7">
    <location>
        <position position="156"/>
    </location>
    <ligand>
        <name>ATP</name>
        <dbReference type="ChEBI" id="CHEBI:30616"/>
    </ligand>
</feature>
<dbReference type="PANTHER" id="PTHR24056:SF380">
    <property type="entry name" value="PROTEIN KINASE DOMAIN-CONTAINING PROTEIN"/>
    <property type="match status" value="1"/>
</dbReference>
<comment type="caution">
    <text evidence="10">The sequence shown here is derived from an EMBL/GenBank/DDBJ whole genome shotgun (WGS) entry which is preliminary data.</text>
</comment>
<feature type="compositionally biased region" description="Polar residues" evidence="8">
    <location>
        <begin position="657"/>
        <end position="670"/>
    </location>
</feature>
<feature type="compositionally biased region" description="Basic and acidic residues" evidence="8">
    <location>
        <begin position="35"/>
        <end position="45"/>
    </location>
</feature>
<keyword evidence="5" id="KW-0418">Kinase</keyword>
<dbReference type="SMART" id="SM00220">
    <property type="entry name" value="S_TKc"/>
    <property type="match status" value="1"/>
</dbReference>